<name>A0A5Q2VHI9_SERPR</name>
<dbReference type="Gene3D" id="1.20.1600.10">
    <property type="entry name" value="Outer membrane efflux proteins (OEP)"/>
    <property type="match status" value="1"/>
</dbReference>
<organism evidence="9 10">
    <name type="scientific">Serratia proteamaculans</name>
    <dbReference type="NCBI Taxonomy" id="28151"/>
    <lineage>
        <taxon>Bacteria</taxon>
        <taxon>Pseudomonadati</taxon>
        <taxon>Pseudomonadota</taxon>
        <taxon>Gammaproteobacteria</taxon>
        <taxon>Enterobacterales</taxon>
        <taxon>Yersiniaceae</taxon>
        <taxon>Serratia</taxon>
    </lineage>
</organism>
<dbReference type="EMBL" id="CP045913">
    <property type="protein sequence ID" value="QGH63918.1"/>
    <property type="molecule type" value="Genomic_DNA"/>
</dbReference>
<keyword evidence="7" id="KW-0998">Cell outer membrane</keyword>
<dbReference type="PANTHER" id="PTHR30026:SF20">
    <property type="entry name" value="OUTER MEMBRANE PROTEIN TOLC"/>
    <property type="match status" value="1"/>
</dbReference>
<evidence type="ECO:0000256" key="1">
    <source>
        <dbReference type="ARBA" id="ARBA00004442"/>
    </source>
</evidence>
<evidence type="ECO:0000256" key="6">
    <source>
        <dbReference type="ARBA" id="ARBA00023136"/>
    </source>
</evidence>
<evidence type="ECO:0000256" key="5">
    <source>
        <dbReference type="ARBA" id="ARBA00022692"/>
    </source>
</evidence>
<reference evidence="9 10" key="1">
    <citation type="submission" date="2019-11" db="EMBL/GenBank/DDBJ databases">
        <title>The Phosphoenolpyruvate Phosphotransferase System Regulates Serratia proteamaculans 336X Biofilm Formation and Wheat Roots colonization.</title>
        <authorList>
            <person name="Liu F."/>
        </authorList>
    </citation>
    <scope>NUCLEOTIDE SEQUENCE [LARGE SCALE GENOMIC DNA]</scope>
    <source>
        <strain evidence="9 10">336X</strain>
    </source>
</reference>
<dbReference type="InterPro" id="IPR010130">
    <property type="entry name" value="T1SS_OMP_TolC"/>
</dbReference>
<dbReference type="InterPro" id="IPR003423">
    <property type="entry name" value="OMP_efflux"/>
</dbReference>
<evidence type="ECO:0000313" key="10">
    <source>
        <dbReference type="Proteomes" id="UP000381260"/>
    </source>
</evidence>
<dbReference type="InterPro" id="IPR051906">
    <property type="entry name" value="TolC-like"/>
</dbReference>
<evidence type="ECO:0000256" key="7">
    <source>
        <dbReference type="ARBA" id="ARBA00023237"/>
    </source>
</evidence>
<keyword evidence="8" id="KW-0732">Signal</keyword>
<feature type="signal peptide" evidence="8">
    <location>
        <begin position="1"/>
        <end position="19"/>
    </location>
</feature>
<proteinExistence type="inferred from homology"/>
<protein>
    <submittedName>
        <fullName evidence="9">TolC family outer membrane protein</fullName>
    </submittedName>
</protein>
<comment type="similarity">
    <text evidence="2">Belongs to the outer membrane factor (OMF) (TC 1.B.17) family.</text>
</comment>
<dbReference type="GO" id="GO:0009279">
    <property type="term" value="C:cell outer membrane"/>
    <property type="evidence" value="ECO:0007669"/>
    <property type="project" value="UniProtKB-SubCell"/>
</dbReference>
<evidence type="ECO:0000313" key="9">
    <source>
        <dbReference type="EMBL" id="QGH63918.1"/>
    </source>
</evidence>
<dbReference type="Pfam" id="PF02321">
    <property type="entry name" value="OEP"/>
    <property type="match status" value="2"/>
</dbReference>
<keyword evidence="6" id="KW-0472">Membrane</keyword>
<evidence type="ECO:0000256" key="8">
    <source>
        <dbReference type="SAM" id="SignalP"/>
    </source>
</evidence>
<dbReference type="GO" id="GO:0015288">
    <property type="term" value="F:porin activity"/>
    <property type="evidence" value="ECO:0007669"/>
    <property type="project" value="TreeGrafter"/>
</dbReference>
<keyword evidence="5" id="KW-0812">Transmembrane</keyword>
<dbReference type="PANTHER" id="PTHR30026">
    <property type="entry name" value="OUTER MEMBRANE PROTEIN TOLC"/>
    <property type="match status" value="1"/>
</dbReference>
<dbReference type="RefSeq" id="WP_153860576.1">
    <property type="nucleotide sequence ID" value="NZ_CP045913.1"/>
</dbReference>
<accession>A0A5Q2VHI9</accession>
<keyword evidence="3" id="KW-0813">Transport</keyword>
<comment type="subcellular location">
    <subcellularLocation>
        <location evidence="1">Cell outer membrane</location>
    </subcellularLocation>
</comment>
<evidence type="ECO:0000256" key="3">
    <source>
        <dbReference type="ARBA" id="ARBA00022448"/>
    </source>
</evidence>
<evidence type="ECO:0000256" key="4">
    <source>
        <dbReference type="ARBA" id="ARBA00022452"/>
    </source>
</evidence>
<gene>
    <name evidence="9" type="ORF">GHV41_24990</name>
</gene>
<dbReference type="GO" id="GO:0015562">
    <property type="term" value="F:efflux transmembrane transporter activity"/>
    <property type="evidence" value="ECO:0007669"/>
    <property type="project" value="InterPro"/>
</dbReference>
<feature type="chain" id="PRO_5024424530" evidence="8">
    <location>
        <begin position="20"/>
        <end position="437"/>
    </location>
</feature>
<dbReference type="NCBIfam" id="TIGR01844">
    <property type="entry name" value="type_I_sec_TolC"/>
    <property type="match status" value="1"/>
</dbReference>
<dbReference type="Proteomes" id="UP000381260">
    <property type="component" value="Chromosome"/>
</dbReference>
<dbReference type="GO" id="GO:1990281">
    <property type="term" value="C:efflux pump complex"/>
    <property type="evidence" value="ECO:0007669"/>
    <property type="project" value="TreeGrafter"/>
</dbReference>
<evidence type="ECO:0000256" key="2">
    <source>
        <dbReference type="ARBA" id="ARBA00007613"/>
    </source>
</evidence>
<keyword evidence="4" id="KW-1134">Transmembrane beta strand</keyword>
<dbReference type="AlphaFoldDB" id="A0A5Q2VHI9"/>
<sequence>MQIIKTLICSLLVCQPAAAATLLESINAAGEWNSEYQAQKNARLAGQEKWDQGLAGLLPSVQIDGNYTQQDQPKASYAAKVTRHSYSVNLNQPLFDVSKYADFMRGDALAKMADVEFARAQQKLIGDVSAAYFEVLYQREVLQAARAALQVYGRQLAQAKTALDLGEGLRMDVDEAQANYDRATSDQIAATNALDVAGVSFQRLTGLNADRIDAISESCATRAPTNDLKQLLMRSEVDNLDIRRAVFQLAQTQADVTAAYGSQLPVVNLQAGYGGNWSRGEDENGLDEIFGTTSKTRNTTVGVVVSVPLFSGGGQMSRAREAVYNRMQAKDLLEDARRKAQQDTRSAWLDITNGIALLNALHQALISAENKVKSTEYGREMGQRSGLDELNARQRYFDAVRELADARYNLLKNHIKLLSVSGQLGFSSINALTCRAI</sequence>
<dbReference type="SUPFAM" id="SSF56954">
    <property type="entry name" value="Outer membrane efflux proteins (OEP)"/>
    <property type="match status" value="1"/>
</dbReference>